<feature type="compositionally biased region" description="Polar residues" evidence="1">
    <location>
        <begin position="54"/>
        <end position="64"/>
    </location>
</feature>
<evidence type="ECO:0000313" key="3">
    <source>
        <dbReference type="Proteomes" id="UP000234190"/>
    </source>
</evidence>
<protein>
    <submittedName>
        <fullName evidence="2">Uncharacterized protein</fullName>
    </submittedName>
</protein>
<feature type="region of interest" description="Disordered" evidence="1">
    <location>
        <begin position="26"/>
        <end position="89"/>
    </location>
</feature>
<name>A0A2N4TZQ2_9BURK</name>
<proteinExistence type="predicted"/>
<keyword evidence="3" id="KW-1185">Reference proteome</keyword>
<evidence type="ECO:0000256" key="1">
    <source>
        <dbReference type="SAM" id="MobiDB-lite"/>
    </source>
</evidence>
<dbReference type="EMBL" id="PDNW01000023">
    <property type="protein sequence ID" value="PLC48256.1"/>
    <property type="molecule type" value="Genomic_DNA"/>
</dbReference>
<reference evidence="2 3" key="1">
    <citation type="submission" date="2017-10" db="EMBL/GenBank/DDBJ databases">
        <title>Two draft genome sequences of Pusillimonas sp. strains isolated from a nitrate- and radionuclide-contaminated groundwater in Russia.</title>
        <authorList>
            <person name="Grouzdev D.S."/>
            <person name="Tourova T.P."/>
            <person name="Goeva M.A."/>
            <person name="Babich T.L."/>
            <person name="Sokolova D.S."/>
            <person name="Abdullin R."/>
            <person name="Poltaraus A.B."/>
            <person name="Toshchakov S.V."/>
            <person name="Nazina T.N."/>
        </authorList>
    </citation>
    <scope>NUCLEOTIDE SEQUENCE [LARGE SCALE GENOMIC DNA]</scope>
    <source>
        <strain evidence="2 3">JR1/69-3-13</strain>
    </source>
</reference>
<dbReference type="AlphaFoldDB" id="A0A2N4TZQ2"/>
<accession>A0A2N4TZQ2</accession>
<comment type="caution">
    <text evidence="2">The sequence shown here is derived from an EMBL/GenBank/DDBJ whole genome shotgun (WGS) entry which is preliminary data.</text>
</comment>
<gene>
    <name evidence="2" type="ORF">CR159_18925</name>
</gene>
<organism evidence="2 3">
    <name type="scientific">Pollutimonas subterranea</name>
    <dbReference type="NCBI Taxonomy" id="2045210"/>
    <lineage>
        <taxon>Bacteria</taxon>
        <taxon>Pseudomonadati</taxon>
        <taxon>Pseudomonadota</taxon>
        <taxon>Betaproteobacteria</taxon>
        <taxon>Burkholderiales</taxon>
        <taxon>Alcaligenaceae</taxon>
        <taxon>Pollutimonas</taxon>
    </lineage>
</organism>
<sequence>MSHLDGVGHAICMRRLNACQGQLLIQGNKMTRSDRKTDQDNSQQDAKGEKATQFDGNPNPQGAPSSPLKPKDDTPFFLEKTSGPEKEKK</sequence>
<evidence type="ECO:0000313" key="2">
    <source>
        <dbReference type="EMBL" id="PLC48256.1"/>
    </source>
</evidence>
<dbReference type="Proteomes" id="UP000234190">
    <property type="component" value="Unassembled WGS sequence"/>
</dbReference>